<protein>
    <submittedName>
        <fullName evidence="2">Uncharacterized protein</fullName>
    </submittedName>
</protein>
<evidence type="ECO:0000313" key="2">
    <source>
        <dbReference type="EMBL" id="ORX60977.1"/>
    </source>
</evidence>
<feature type="compositionally biased region" description="Basic and acidic residues" evidence="1">
    <location>
        <begin position="21"/>
        <end position="34"/>
    </location>
</feature>
<comment type="caution">
    <text evidence="2">The sequence shown here is derived from an EMBL/GenBank/DDBJ whole genome shotgun (WGS) entry which is preliminary data.</text>
</comment>
<evidence type="ECO:0000256" key="1">
    <source>
        <dbReference type="SAM" id="MobiDB-lite"/>
    </source>
</evidence>
<dbReference type="Proteomes" id="UP000193719">
    <property type="component" value="Unassembled WGS sequence"/>
</dbReference>
<evidence type="ECO:0000313" key="3">
    <source>
        <dbReference type="Proteomes" id="UP000193719"/>
    </source>
</evidence>
<feature type="region of interest" description="Disordered" evidence="1">
    <location>
        <begin position="20"/>
        <end position="42"/>
    </location>
</feature>
<reference evidence="2 3" key="1">
    <citation type="submission" date="2016-08" db="EMBL/GenBank/DDBJ databases">
        <title>Genomes of anaerobic fungi encode conserved fungal cellulosomes for biomass hydrolysis.</title>
        <authorList>
            <consortium name="DOE Joint Genome Institute"/>
            <person name="Haitjema C.H."/>
            <person name="Gilmore S.P."/>
            <person name="Henske J.K."/>
            <person name="Solomon K.V."/>
            <person name="De Groot R."/>
            <person name="Kuo A."/>
            <person name="Mondo S.J."/>
            <person name="Salamov A.A."/>
            <person name="Labutti K."/>
            <person name="Zhao Z."/>
            <person name="Chiniquy J."/>
            <person name="Barry K."/>
            <person name="Brewer H.M."/>
            <person name="Purvine S.O."/>
            <person name="Wright A.T."/>
            <person name="Boxma B."/>
            <person name="Van Alen T."/>
            <person name="Hackstein J.H."/>
            <person name="Baker S.E."/>
            <person name="Grigoriev I.V."/>
            <person name="O'Malley M.A."/>
        </authorList>
    </citation>
    <scope>NUCLEOTIDE SEQUENCE [LARGE SCALE GENOMIC DNA]</scope>
    <source>
        <strain evidence="3">finn</strain>
    </source>
</reference>
<organism evidence="2 3">
    <name type="scientific">Piromyces finnis</name>
    <dbReference type="NCBI Taxonomy" id="1754191"/>
    <lineage>
        <taxon>Eukaryota</taxon>
        <taxon>Fungi</taxon>
        <taxon>Fungi incertae sedis</taxon>
        <taxon>Chytridiomycota</taxon>
        <taxon>Chytridiomycota incertae sedis</taxon>
        <taxon>Neocallimastigomycetes</taxon>
        <taxon>Neocallimastigales</taxon>
        <taxon>Neocallimastigaceae</taxon>
        <taxon>Piromyces</taxon>
    </lineage>
</organism>
<dbReference type="EMBL" id="MCFH01000001">
    <property type="protein sequence ID" value="ORX60977.1"/>
    <property type="molecule type" value="Genomic_DNA"/>
</dbReference>
<reference evidence="2 3" key="2">
    <citation type="submission" date="2016-08" db="EMBL/GenBank/DDBJ databases">
        <title>Pervasive Adenine N6-methylation of Active Genes in Fungi.</title>
        <authorList>
            <consortium name="DOE Joint Genome Institute"/>
            <person name="Mondo S.J."/>
            <person name="Dannebaum R.O."/>
            <person name="Kuo R.C."/>
            <person name="Labutti K."/>
            <person name="Haridas S."/>
            <person name="Kuo A."/>
            <person name="Salamov A."/>
            <person name="Ahrendt S.R."/>
            <person name="Lipzen A."/>
            <person name="Sullivan W."/>
            <person name="Andreopoulos W.B."/>
            <person name="Clum A."/>
            <person name="Lindquist E."/>
            <person name="Daum C."/>
            <person name="Ramamoorthy G.K."/>
            <person name="Gryganskyi A."/>
            <person name="Culley D."/>
            <person name="Magnuson J.K."/>
            <person name="James T.Y."/>
            <person name="O'Malley M.A."/>
            <person name="Stajich J.E."/>
            <person name="Spatafora J.W."/>
            <person name="Visel A."/>
            <person name="Grigoriev I.V."/>
        </authorList>
    </citation>
    <scope>NUCLEOTIDE SEQUENCE [LARGE SCALE GENOMIC DNA]</scope>
    <source>
        <strain evidence="3">finn</strain>
    </source>
</reference>
<accession>A0A1Y1VNI6</accession>
<sequence length="137" mass="15951">MNIDINEINDLDDVIYSSTEKNNEDTDTKDENKLNNDNSDISTENINDINNKIFSWKTVIENFKGSCTEKEQSVPKNNYINNIDLIPCHETIKLSKENEELKLEQPLLPNLEEHFLSNINTPFFFEPILMEQNNSLK</sequence>
<name>A0A1Y1VNI6_9FUNG</name>
<keyword evidence="3" id="KW-1185">Reference proteome</keyword>
<dbReference type="OrthoDB" id="10600079at2759"/>
<dbReference type="AlphaFoldDB" id="A0A1Y1VNI6"/>
<gene>
    <name evidence="2" type="ORF">BCR36DRAFT_365561</name>
</gene>
<proteinExistence type="predicted"/>